<dbReference type="Gene3D" id="2.160.20.120">
    <property type="match status" value="1"/>
</dbReference>
<comment type="caution">
    <text evidence="3">The sequence shown here is derived from an EMBL/GenBank/DDBJ whole genome shotgun (WGS) entry which is preliminary data.</text>
</comment>
<evidence type="ECO:0000313" key="4">
    <source>
        <dbReference type="Proteomes" id="UP000481153"/>
    </source>
</evidence>
<feature type="domain" description="Putative auto-transporter adhesin head GIN" evidence="2">
    <location>
        <begin position="171"/>
        <end position="303"/>
    </location>
</feature>
<dbReference type="PANTHER" id="PTHR39200:SF1">
    <property type="entry name" value="AUTO-TRANSPORTER ADHESIN HEAD GIN DOMAIN-CONTAINING PROTEIN-RELATED"/>
    <property type="match status" value="1"/>
</dbReference>
<evidence type="ECO:0000259" key="2">
    <source>
        <dbReference type="Pfam" id="PF10988"/>
    </source>
</evidence>
<keyword evidence="1" id="KW-1133">Transmembrane helix</keyword>
<protein>
    <recommendedName>
        <fullName evidence="2">Putative auto-transporter adhesin head GIN domain-containing protein</fullName>
    </recommendedName>
</protein>
<feature type="transmembrane region" description="Helical" evidence="1">
    <location>
        <begin position="379"/>
        <end position="399"/>
    </location>
</feature>
<dbReference type="InterPro" id="IPR021255">
    <property type="entry name" value="DUF2807"/>
</dbReference>
<dbReference type="Pfam" id="PF10988">
    <property type="entry name" value="DUF2807"/>
    <property type="match status" value="1"/>
</dbReference>
<reference evidence="3 4" key="1">
    <citation type="submission" date="2019-07" db="EMBL/GenBank/DDBJ databases">
        <title>Genomics analysis of Aphanomyces spp. identifies a new class of oomycete effector associated with host adaptation.</title>
        <authorList>
            <person name="Gaulin E."/>
        </authorList>
    </citation>
    <scope>NUCLEOTIDE SEQUENCE [LARGE SCALE GENOMIC DNA]</scope>
    <source>
        <strain evidence="3 4">ATCC 201684</strain>
    </source>
</reference>
<accession>A0A6G0WX46</accession>
<organism evidence="3 4">
    <name type="scientific">Aphanomyces euteiches</name>
    <dbReference type="NCBI Taxonomy" id="100861"/>
    <lineage>
        <taxon>Eukaryota</taxon>
        <taxon>Sar</taxon>
        <taxon>Stramenopiles</taxon>
        <taxon>Oomycota</taxon>
        <taxon>Saprolegniomycetes</taxon>
        <taxon>Saprolegniales</taxon>
        <taxon>Verrucalvaceae</taxon>
        <taxon>Aphanomyces</taxon>
    </lineage>
</organism>
<evidence type="ECO:0000313" key="3">
    <source>
        <dbReference type="EMBL" id="KAF0732055.1"/>
    </source>
</evidence>
<keyword evidence="4" id="KW-1185">Reference proteome</keyword>
<dbReference type="PANTHER" id="PTHR39200">
    <property type="entry name" value="HYPOTHETICAL EXPORTED PROTEIN"/>
    <property type="match status" value="1"/>
</dbReference>
<dbReference type="EMBL" id="VJMJ01000137">
    <property type="protein sequence ID" value="KAF0732055.1"/>
    <property type="molecule type" value="Genomic_DNA"/>
</dbReference>
<proteinExistence type="predicted"/>
<dbReference type="VEuPathDB" id="FungiDB:AeMF1_015185"/>
<gene>
    <name evidence="3" type="ORF">Ae201684_010708</name>
</gene>
<keyword evidence="1" id="KW-0472">Membrane</keyword>
<evidence type="ECO:0000256" key="1">
    <source>
        <dbReference type="SAM" id="Phobius"/>
    </source>
</evidence>
<keyword evidence="1" id="KW-0812">Transmembrane</keyword>
<dbReference type="AlphaFoldDB" id="A0A6G0WX46"/>
<name>A0A6G0WX46_9STRA</name>
<dbReference type="Proteomes" id="UP000481153">
    <property type="component" value="Unassembled WGS sequence"/>
</dbReference>
<sequence length="411" mass="43306">MVDDETITAPGLFTKRWTPSNATLSALSLSLPGRVVVALDRNLTATTVVATSSSRAVLDLVTTSLVVGSDKSASSLDEDLDLTDTSVELVLRLATSDVDATGTLLITILLPNPVAEISTLAETILQDGALPLYDETSTVRITSHSNDNVWILNQDPVTVRSLSLTVGGAGNVYLTSSSAIQVQNNLKLTVFAAGSLGLHAPRILANTIKSEVSGRGSVVVEAQVDAAHLTSHLLGRGSVNYYPSGSCGDSQIEILGSGNAYVASVLCSSTDVNTLGTGDAVVQTIDLLTRSGFGSGTIAYYNTTPARLPEDPQGGAPFAIYRQPRVAYTDNNTHEQLFLPPVPSILEGAYVHVRLSTASIFWPPLYHSSLAARETSPEALGMFGLVVVVVVASIALVVWKAKRSRGYQLLK</sequence>